<organism evidence="1 2">
    <name type="scientific">Streptomyces sp. 900116325</name>
    <dbReference type="NCBI Taxonomy" id="3154295"/>
    <lineage>
        <taxon>Bacteria</taxon>
        <taxon>Bacillati</taxon>
        <taxon>Actinomycetota</taxon>
        <taxon>Actinomycetes</taxon>
        <taxon>Kitasatosporales</taxon>
        <taxon>Streptomycetaceae</taxon>
        <taxon>Streptomyces</taxon>
    </lineage>
</organism>
<evidence type="ECO:0000313" key="2">
    <source>
        <dbReference type="Proteomes" id="UP001550044"/>
    </source>
</evidence>
<protein>
    <recommendedName>
        <fullName evidence="3">Transposase</fullName>
    </recommendedName>
</protein>
<sequence>MTFVEQIAGLTTPHSRYTPPLRGMLTQIGLALAGRAGARMAAAVGVTVGRDTLLRMVRAVPEPDVGEVEVLGVDDFAFRKGRHYGTVLIDMATHRPLHLYDGARAKTSPHGSATTPR</sequence>
<keyword evidence="2" id="KW-1185">Reference proteome</keyword>
<proteinExistence type="predicted"/>
<reference evidence="1 2" key="1">
    <citation type="submission" date="2024-06" db="EMBL/GenBank/DDBJ databases">
        <title>The Natural Products Discovery Center: Release of the First 8490 Sequenced Strains for Exploring Actinobacteria Biosynthetic Diversity.</title>
        <authorList>
            <person name="Kalkreuter E."/>
            <person name="Kautsar S.A."/>
            <person name="Yang D."/>
            <person name="Bader C.D."/>
            <person name="Teijaro C.N."/>
            <person name="Fluegel L."/>
            <person name="Davis C.M."/>
            <person name="Simpson J.R."/>
            <person name="Lauterbach L."/>
            <person name="Steele A.D."/>
            <person name="Gui C."/>
            <person name="Meng S."/>
            <person name="Li G."/>
            <person name="Viehrig K."/>
            <person name="Ye F."/>
            <person name="Su P."/>
            <person name="Kiefer A.F."/>
            <person name="Nichols A."/>
            <person name="Cepeda A.J."/>
            <person name="Yan W."/>
            <person name="Fan B."/>
            <person name="Jiang Y."/>
            <person name="Adhikari A."/>
            <person name="Zheng C.-J."/>
            <person name="Schuster L."/>
            <person name="Cowan T.M."/>
            <person name="Smanski M.J."/>
            <person name="Chevrette M.G."/>
            <person name="De Carvalho L.P.S."/>
            <person name="Shen B."/>
        </authorList>
    </citation>
    <scope>NUCLEOTIDE SEQUENCE [LARGE SCALE GENOMIC DNA]</scope>
    <source>
        <strain evidence="1 2">NPDC005137</strain>
    </source>
</reference>
<gene>
    <name evidence="1" type="ORF">ABZV61_39005</name>
</gene>
<evidence type="ECO:0000313" key="1">
    <source>
        <dbReference type="EMBL" id="MET8438591.1"/>
    </source>
</evidence>
<dbReference type="PANTHER" id="PTHR33498:SF1">
    <property type="entry name" value="TRANSPOSASE FOR INSERTION SEQUENCE ELEMENT IS1557"/>
    <property type="match status" value="1"/>
</dbReference>
<comment type="caution">
    <text evidence="1">The sequence shown here is derived from an EMBL/GenBank/DDBJ whole genome shotgun (WGS) entry which is preliminary data.</text>
</comment>
<evidence type="ECO:0008006" key="3">
    <source>
        <dbReference type="Google" id="ProtNLM"/>
    </source>
</evidence>
<dbReference type="Proteomes" id="UP001550044">
    <property type="component" value="Unassembled WGS sequence"/>
</dbReference>
<accession>A0ABV2UL53</accession>
<name>A0ABV2UL53_9ACTN</name>
<dbReference type="RefSeq" id="WP_356713023.1">
    <property type="nucleotide sequence ID" value="NZ_JBEXIP010000064.1"/>
</dbReference>
<dbReference type="PANTHER" id="PTHR33498">
    <property type="entry name" value="TRANSPOSASE FOR INSERTION SEQUENCE ELEMENT IS1557"/>
    <property type="match status" value="1"/>
</dbReference>
<dbReference type="InterPro" id="IPR047951">
    <property type="entry name" value="Transpos_ISL3"/>
</dbReference>
<dbReference type="EMBL" id="JBEXIP010000064">
    <property type="protein sequence ID" value="MET8438591.1"/>
    <property type="molecule type" value="Genomic_DNA"/>
</dbReference>